<dbReference type="EMBL" id="BJWL01000026">
    <property type="protein sequence ID" value="GFZ16813.1"/>
    <property type="molecule type" value="Genomic_DNA"/>
</dbReference>
<organism evidence="1 2">
    <name type="scientific">Actinidia rufa</name>
    <dbReference type="NCBI Taxonomy" id="165716"/>
    <lineage>
        <taxon>Eukaryota</taxon>
        <taxon>Viridiplantae</taxon>
        <taxon>Streptophyta</taxon>
        <taxon>Embryophyta</taxon>
        <taxon>Tracheophyta</taxon>
        <taxon>Spermatophyta</taxon>
        <taxon>Magnoliopsida</taxon>
        <taxon>eudicotyledons</taxon>
        <taxon>Gunneridae</taxon>
        <taxon>Pentapetalae</taxon>
        <taxon>asterids</taxon>
        <taxon>Ericales</taxon>
        <taxon>Actinidiaceae</taxon>
        <taxon>Actinidia</taxon>
    </lineage>
</organism>
<dbReference type="AlphaFoldDB" id="A0A7J0H154"/>
<evidence type="ECO:0000313" key="1">
    <source>
        <dbReference type="EMBL" id="GFZ16813.1"/>
    </source>
</evidence>
<sequence>MCLEDRGSVPFIGFLIELFKRHNVHIPVDLIRIELEKLIDRIEFDTRMTSLEEQSGHHTTMLQEIKGMLIRMQSKDDDEDDE</sequence>
<dbReference type="OrthoDB" id="1837636at2759"/>
<dbReference type="Proteomes" id="UP000585474">
    <property type="component" value="Unassembled WGS sequence"/>
</dbReference>
<accession>A0A7J0H154</accession>
<comment type="caution">
    <text evidence="1">The sequence shown here is derived from an EMBL/GenBank/DDBJ whole genome shotgun (WGS) entry which is preliminary data.</text>
</comment>
<reference evidence="1 2" key="1">
    <citation type="submission" date="2019-07" db="EMBL/GenBank/DDBJ databases">
        <title>De Novo Assembly of kiwifruit Actinidia rufa.</title>
        <authorList>
            <person name="Sugita-Konishi S."/>
            <person name="Sato K."/>
            <person name="Mori E."/>
            <person name="Abe Y."/>
            <person name="Kisaki G."/>
            <person name="Hamano K."/>
            <person name="Suezawa K."/>
            <person name="Otani M."/>
            <person name="Fukuda T."/>
            <person name="Manabe T."/>
            <person name="Gomi K."/>
            <person name="Tabuchi M."/>
            <person name="Akimitsu K."/>
            <person name="Kataoka I."/>
        </authorList>
    </citation>
    <scope>NUCLEOTIDE SEQUENCE [LARGE SCALE GENOMIC DNA]</scope>
    <source>
        <strain evidence="2">cv. Fuchu</strain>
    </source>
</reference>
<name>A0A7J0H154_9ERIC</name>
<evidence type="ECO:0000313" key="2">
    <source>
        <dbReference type="Proteomes" id="UP000585474"/>
    </source>
</evidence>
<keyword evidence="2" id="KW-1185">Reference proteome</keyword>
<protein>
    <submittedName>
        <fullName evidence="1">Uncharacterized protein</fullName>
    </submittedName>
</protein>
<proteinExistence type="predicted"/>
<gene>
    <name evidence="1" type="ORF">Acr_26g0000830</name>
</gene>